<feature type="domain" description="Thioester reductase (TE)" evidence="6">
    <location>
        <begin position="23"/>
        <end position="326"/>
    </location>
</feature>
<dbReference type="CDD" id="cd09071">
    <property type="entry name" value="FAR_C"/>
    <property type="match status" value="1"/>
</dbReference>
<keyword evidence="2" id="KW-0444">Lipid biosynthesis</keyword>
<dbReference type="InterPro" id="IPR013120">
    <property type="entry name" value="FAR_NAD-bd"/>
</dbReference>
<dbReference type="PANTHER" id="PTHR11011:SF45">
    <property type="entry name" value="FATTY ACYL-COA REDUCTASE CG8306-RELATED"/>
    <property type="match status" value="1"/>
</dbReference>
<dbReference type="EMBL" id="CP154858">
    <property type="protein sequence ID" value="XDT72510.1"/>
    <property type="molecule type" value="Genomic_DNA"/>
</dbReference>
<dbReference type="GO" id="GO:0035336">
    <property type="term" value="P:long-chain fatty-acyl-CoA metabolic process"/>
    <property type="evidence" value="ECO:0007669"/>
    <property type="project" value="TreeGrafter"/>
</dbReference>
<dbReference type="GO" id="GO:0080019">
    <property type="term" value="F:alcohol-forming very long-chain fatty acyl-CoA reductase activity"/>
    <property type="evidence" value="ECO:0007669"/>
    <property type="project" value="InterPro"/>
</dbReference>
<dbReference type="InterPro" id="IPR033640">
    <property type="entry name" value="FAR_C"/>
</dbReference>
<evidence type="ECO:0000256" key="3">
    <source>
        <dbReference type="ARBA" id="ARBA00023098"/>
    </source>
</evidence>
<dbReference type="KEGG" id="tcd:AAIA72_00555"/>
<dbReference type="Pfam" id="PF07993">
    <property type="entry name" value="NAD_binding_4"/>
    <property type="match status" value="1"/>
</dbReference>
<evidence type="ECO:0000256" key="1">
    <source>
        <dbReference type="ARBA" id="ARBA00005928"/>
    </source>
</evidence>
<feature type="compositionally biased region" description="Basic residues" evidence="4">
    <location>
        <begin position="495"/>
        <end position="516"/>
    </location>
</feature>
<dbReference type="CDD" id="cd05236">
    <property type="entry name" value="FAR-N_SDR_e"/>
    <property type="match status" value="1"/>
</dbReference>
<accession>A0AB39UWZ1</accession>
<evidence type="ECO:0000313" key="7">
    <source>
        <dbReference type="EMBL" id="XDT72510.1"/>
    </source>
</evidence>
<proteinExistence type="inferred from homology"/>
<dbReference type="AlphaFoldDB" id="A0AB39UWZ1"/>
<evidence type="ECO:0000256" key="2">
    <source>
        <dbReference type="ARBA" id="ARBA00022516"/>
    </source>
</evidence>
<reference evidence="7" key="1">
    <citation type="submission" date="2024-05" db="EMBL/GenBank/DDBJ databases">
        <title>Genome sequencing of novel strain.</title>
        <authorList>
            <person name="Ganbat D."/>
            <person name="Ganbat S."/>
            <person name="Lee S.-J."/>
        </authorList>
    </citation>
    <scope>NUCLEOTIDE SEQUENCE</scope>
    <source>
        <strain evidence="7">SMD15-11</strain>
    </source>
</reference>
<evidence type="ECO:0000259" key="6">
    <source>
        <dbReference type="Pfam" id="PF07993"/>
    </source>
</evidence>
<name>A0AB39UWZ1_9GAMM</name>
<evidence type="ECO:0000259" key="5">
    <source>
        <dbReference type="Pfam" id="PF03015"/>
    </source>
</evidence>
<feature type="domain" description="Fatty acyl-CoA reductase C-terminal" evidence="5">
    <location>
        <begin position="414"/>
        <end position="494"/>
    </location>
</feature>
<gene>
    <name evidence="7" type="ORF">AAIA72_00555</name>
</gene>
<dbReference type="InterPro" id="IPR026055">
    <property type="entry name" value="FAR"/>
</dbReference>
<comment type="similarity">
    <text evidence="1">Belongs to the fatty acyl-CoA reductase family.</text>
</comment>
<dbReference type="Gene3D" id="3.40.50.720">
    <property type="entry name" value="NAD(P)-binding Rossmann-like Domain"/>
    <property type="match status" value="1"/>
</dbReference>
<protein>
    <submittedName>
        <fullName evidence="7">Fatty acyl-CoA reductase</fullName>
    </submittedName>
</protein>
<dbReference type="RefSeq" id="WP_369601516.1">
    <property type="nucleotide sequence ID" value="NZ_CP154858.1"/>
</dbReference>
<dbReference type="SUPFAM" id="SSF51735">
    <property type="entry name" value="NAD(P)-binding Rossmann-fold domains"/>
    <property type="match status" value="1"/>
</dbReference>
<dbReference type="GO" id="GO:0010345">
    <property type="term" value="P:suberin biosynthetic process"/>
    <property type="evidence" value="ECO:0007669"/>
    <property type="project" value="TreeGrafter"/>
</dbReference>
<evidence type="ECO:0000256" key="4">
    <source>
        <dbReference type="SAM" id="MobiDB-lite"/>
    </source>
</evidence>
<sequence>METLVDTSSSTVIPALTGKRILLTGTTGFVGKAVLEKLLRAIPDVGRIVLLVRGNRKYPDARERFVNEIASSSIFDTLREQLGDGFDAFLADKVEVVAGELTAPALGLDAVAFDRLGQSLDVIINCAASVNFREELDQALAINTLCLRSLLDLAERGTRTAFVQISTCYVHGYHQGRIEEVNHPPAKGGIPLHADGYYDVEPVIEQFQADIGKVLARHPGDEARSRALIDLGIRHAHRYGWNDTYTLTKWMGEQLLFKYRQGKSLTIVRPAIVESTWQEPVPGWVEGVKVADAVILAYAREKVFLFPGRRRGVIDVIPVDLVANSIVLAAAETQVEHSTEHRIYQCCSGDTNPITLGEFIDHLQEEAEAHYDKYDKLFYRRPRQKFHTIPRWLFSLLMRSGYALMKGASVVKEKLGGEVNSRAMDVIRTTLHLALVFAFYTVPRYRFSNLKLRDLSARMGETDTRLFPVDAAVFDWWTYLRDIHMAGLNRYALKPRKAAKPSPKARRKAERKAARKREHEVV</sequence>
<dbReference type="PANTHER" id="PTHR11011">
    <property type="entry name" value="MALE STERILITY PROTEIN 2-RELATED"/>
    <property type="match status" value="1"/>
</dbReference>
<feature type="region of interest" description="Disordered" evidence="4">
    <location>
        <begin position="495"/>
        <end position="522"/>
    </location>
</feature>
<dbReference type="InterPro" id="IPR036291">
    <property type="entry name" value="NAD(P)-bd_dom_sf"/>
</dbReference>
<organism evidence="7">
    <name type="scientific">Thermohahella caldifontis</name>
    <dbReference type="NCBI Taxonomy" id="3142973"/>
    <lineage>
        <taxon>Bacteria</taxon>
        <taxon>Pseudomonadati</taxon>
        <taxon>Pseudomonadota</taxon>
        <taxon>Gammaproteobacteria</taxon>
        <taxon>Oceanospirillales</taxon>
        <taxon>Hahellaceae</taxon>
        <taxon>Thermohahella</taxon>
    </lineage>
</organism>
<dbReference type="Pfam" id="PF03015">
    <property type="entry name" value="Sterile"/>
    <property type="match status" value="1"/>
</dbReference>
<keyword evidence="3" id="KW-0443">Lipid metabolism</keyword>